<evidence type="ECO:0000256" key="1">
    <source>
        <dbReference type="ARBA" id="ARBA00004434"/>
    </source>
</evidence>
<comment type="similarity">
    <text evidence="2">Belongs to the complex I NDUFB4 subunit family.</text>
</comment>
<name>W6UQB8_ECHGR</name>
<dbReference type="OMA" id="KTYHESP"/>
<feature type="transmembrane region" description="Helical" evidence="14">
    <location>
        <begin position="103"/>
        <end position="121"/>
    </location>
</feature>
<evidence type="ECO:0000256" key="7">
    <source>
        <dbReference type="ARBA" id="ARBA00022792"/>
    </source>
</evidence>
<dbReference type="Pfam" id="PF07225">
    <property type="entry name" value="NDUF_B4"/>
    <property type="match status" value="1"/>
</dbReference>
<evidence type="ECO:0000256" key="9">
    <source>
        <dbReference type="ARBA" id="ARBA00022989"/>
    </source>
</evidence>
<gene>
    <name evidence="15" type="ORF">EGR_04686</name>
</gene>
<dbReference type="AlphaFoldDB" id="W6UQB8"/>
<protein>
    <recommendedName>
        <fullName evidence="3">NADH dehydrogenase [ubiquinone] 1 beta subcomplex subunit 4</fullName>
    </recommendedName>
    <alternativeName>
        <fullName evidence="12">Complex I-B15</fullName>
    </alternativeName>
    <alternativeName>
        <fullName evidence="13">NADH-ubiquinone oxidoreductase B15 subunit</fullName>
    </alternativeName>
</protein>
<dbReference type="PANTHER" id="PTHR15469:SF0">
    <property type="entry name" value="NADH DEHYDROGENASE [UBIQUINONE] 1 BETA SUBCOMPLEX SUBUNIT 4"/>
    <property type="match status" value="1"/>
</dbReference>
<keyword evidence="6 14" id="KW-0812">Transmembrane</keyword>
<evidence type="ECO:0000256" key="11">
    <source>
        <dbReference type="ARBA" id="ARBA00023136"/>
    </source>
</evidence>
<sequence length="149" mass="17123">MGILVASLFYCTDSLTGEFETQWGHFVMSSVGFDPWKTYHESPAEQDAIKARAKYRDAMKAEYRRITSNPFKPPMGAIHDPNMQRWFSARVTYAEYLKPSTRGVLVSAVFCGISALIYYALARRRDKLFGEITRGEVDYRTRALTYNPK</sequence>
<keyword evidence="16" id="KW-1185">Reference proteome</keyword>
<dbReference type="GeneID" id="36340401"/>
<dbReference type="InterPro" id="IPR009866">
    <property type="entry name" value="NADH_UbQ_OxRdtase_NDUFB4_su"/>
</dbReference>
<evidence type="ECO:0000256" key="14">
    <source>
        <dbReference type="SAM" id="Phobius"/>
    </source>
</evidence>
<keyword evidence="5" id="KW-0679">Respiratory chain</keyword>
<dbReference type="KEGG" id="egl:EGR_04686"/>
<evidence type="ECO:0000256" key="3">
    <source>
        <dbReference type="ARBA" id="ARBA00018681"/>
    </source>
</evidence>
<evidence type="ECO:0000256" key="13">
    <source>
        <dbReference type="ARBA" id="ARBA00030987"/>
    </source>
</evidence>
<reference evidence="15 16" key="1">
    <citation type="journal article" date="2013" name="Nat. Genet.">
        <title>The genome of the hydatid tapeworm Echinococcus granulosus.</title>
        <authorList>
            <person name="Zheng H."/>
            <person name="Zhang W."/>
            <person name="Zhang L."/>
            <person name="Zhang Z."/>
            <person name="Li J."/>
            <person name="Lu G."/>
            <person name="Zhu Y."/>
            <person name="Wang Y."/>
            <person name="Huang Y."/>
            <person name="Liu J."/>
            <person name="Kang H."/>
            <person name="Chen J."/>
            <person name="Wang L."/>
            <person name="Chen A."/>
            <person name="Yu S."/>
            <person name="Gao Z."/>
            <person name="Jin L."/>
            <person name="Gu W."/>
            <person name="Wang Z."/>
            <person name="Zhao L."/>
            <person name="Shi B."/>
            <person name="Wen H."/>
            <person name="Lin R."/>
            <person name="Jones M.K."/>
            <person name="Brejova B."/>
            <person name="Vinar T."/>
            <person name="Zhao G."/>
            <person name="McManus D.P."/>
            <person name="Chen Z."/>
            <person name="Zhou Y."/>
            <person name="Wang S."/>
        </authorList>
    </citation>
    <scope>NUCLEOTIDE SEQUENCE [LARGE SCALE GENOMIC DNA]</scope>
</reference>
<organism evidence="15 16">
    <name type="scientific">Echinococcus granulosus</name>
    <name type="common">Hydatid tapeworm</name>
    <dbReference type="NCBI Taxonomy" id="6210"/>
    <lineage>
        <taxon>Eukaryota</taxon>
        <taxon>Metazoa</taxon>
        <taxon>Spiralia</taxon>
        <taxon>Lophotrochozoa</taxon>
        <taxon>Platyhelminthes</taxon>
        <taxon>Cestoda</taxon>
        <taxon>Eucestoda</taxon>
        <taxon>Cyclophyllidea</taxon>
        <taxon>Taeniidae</taxon>
        <taxon>Echinococcus</taxon>
        <taxon>Echinococcus granulosus group</taxon>
    </lineage>
</organism>
<accession>W6UQB8</accession>
<comment type="subcellular location">
    <subcellularLocation>
        <location evidence="1">Mitochondrion inner membrane</location>
        <topology evidence="1">Single-pass membrane protein</topology>
    </subcellularLocation>
</comment>
<dbReference type="OrthoDB" id="5818798at2759"/>
<evidence type="ECO:0000256" key="5">
    <source>
        <dbReference type="ARBA" id="ARBA00022660"/>
    </source>
</evidence>
<dbReference type="CTD" id="36340401"/>
<comment type="caution">
    <text evidence="15">The sequence shown here is derived from an EMBL/GenBank/DDBJ whole genome shotgun (WGS) entry which is preliminary data.</text>
</comment>
<keyword evidence="9 14" id="KW-1133">Transmembrane helix</keyword>
<evidence type="ECO:0000313" key="15">
    <source>
        <dbReference type="EMBL" id="EUB60492.1"/>
    </source>
</evidence>
<dbReference type="GO" id="GO:0005743">
    <property type="term" value="C:mitochondrial inner membrane"/>
    <property type="evidence" value="ECO:0007669"/>
    <property type="project" value="UniProtKB-SubCell"/>
</dbReference>
<evidence type="ECO:0000256" key="6">
    <source>
        <dbReference type="ARBA" id="ARBA00022692"/>
    </source>
</evidence>
<evidence type="ECO:0000256" key="10">
    <source>
        <dbReference type="ARBA" id="ARBA00023128"/>
    </source>
</evidence>
<keyword evidence="8" id="KW-0249">Electron transport</keyword>
<keyword evidence="4" id="KW-0813">Transport</keyword>
<keyword evidence="7" id="KW-0999">Mitochondrion inner membrane</keyword>
<evidence type="ECO:0000313" key="16">
    <source>
        <dbReference type="Proteomes" id="UP000019149"/>
    </source>
</evidence>
<evidence type="ECO:0000256" key="2">
    <source>
        <dbReference type="ARBA" id="ARBA00007260"/>
    </source>
</evidence>
<proteinExistence type="inferred from homology"/>
<dbReference type="Proteomes" id="UP000019149">
    <property type="component" value="Unassembled WGS sequence"/>
</dbReference>
<keyword evidence="11 14" id="KW-0472">Membrane</keyword>
<evidence type="ECO:0000256" key="4">
    <source>
        <dbReference type="ARBA" id="ARBA00022448"/>
    </source>
</evidence>
<dbReference type="PANTHER" id="PTHR15469">
    <property type="entry name" value="NADH-UBIQUINONE OXIDOREDUCTASE B15 SUBUNIT"/>
    <property type="match status" value="1"/>
</dbReference>
<dbReference type="EMBL" id="APAU02000030">
    <property type="protein sequence ID" value="EUB60492.1"/>
    <property type="molecule type" value="Genomic_DNA"/>
</dbReference>
<evidence type="ECO:0000256" key="8">
    <source>
        <dbReference type="ARBA" id="ARBA00022982"/>
    </source>
</evidence>
<keyword evidence="10" id="KW-0496">Mitochondrion</keyword>
<evidence type="ECO:0000256" key="12">
    <source>
        <dbReference type="ARBA" id="ARBA00030212"/>
    </source>
</evidence>
<dbReference type="RefSeq" id="XP_024351688.1">
    <property type="nucleotide sequence ID" value="XM_024493935.1"/>
</dbReference>